<dbReference type="InterPro" id="IPR014031">
    <property type="entry name" value="Ketoacyl_synth_C"/>
</dbReference>
<comment type="caution">
    <text evidence="15">The sequence shown here is derived from an EMBL/GenBank/DDBJ whole genome shotgun (WGS) entry which is preliminary data.</text>
</comment>
<dbReference type="InterPro" id="IPR014043">
    <property type="entry name" value="Acyl_transferase_dom"/>
</dbReference>
<keyword evidence="5" id="KW-0378">Hydrolase</keyword>
<dbReference type="InterPro" id="IPR016039">
    <property type="entry name" value="Thiolase-like"/>
</dbReference>
<keyword evidence="3" id="KW-0596">Phosphopantetheine</keyword>
<dbReference type="EC" id="2.3.1.85" evidence="1"/>
<dbReference type="GO" id="GO:0016787">
    <property type="term" value="F:hydrolase activity"/>
    <property type="evidence" value="ECO:0007669"/>
    <property type="project" value="UniProtKB-KW"/>
</dbReference>
<evidence type="ECO:0000259" key="14">
    <source>
        <dbReference type="PROSITE" id="PS52004"/>
    </source>
</evidence>
<evidence type="ECO:0000256" key="13">
    <source>
        <dbReference type="ARBA" id="ARBA00044883"/>
    </source>
</evidence>
<keyword evidence="8" id="KW-0560">Oxidoreductase</keyword>
<evidence type="ECO:0000256" key="4">
    <source>
        <dbReference type="ARBA" id="ARBA00022516"/>
    </source>
</evidence>
<sequence length="414" mass="45253">MTIDSACSSVMVALNEAVLAIRSGRCEAVIVGGANLNMDPHIALNFRNLGVLSDDGKCKAFDSRADGYVRSEAIGCMFLQRMSDARRVYAKVINVNVNTDGYKAEGIPFPSTTAHEELLRVTYAEANVDPRKVEYVEVHGTGTKVGGPQELHATSNALCPVGREKPLKIGSVKTNMGHAECACGITSVAKVILAMETGTIAANLHFKEPRPDIPSLHDGRLEVVARPTPFNGGLVGISSQGIGGTNAHGIFEPYQGPHVDCLPREKPDIPRLVFMAGRSNESLLRTLDRLVAEGPYPDSAYALLNRVGQPSMKQFPCRGFVIVPVDNAGRDAVKTVQEVPSEKRPLWFVFTGMGCHWNGMARHMMQFDLFANSIRKSHALLLDRFGIDLIDLVTSDEPRSRLWRHLLSPLRPFK</sequence>
<dbReference type="VEuPathDB" id="VectorBase:RSAN_043757"/>
<dbReference type="Pfam" id="PF00698">
    <property type="entry name" value="Acyl_transf_1"/>
    <property type="match status" value="1"/>
</dbReference>
<dbReference type="AlphaFoldDB" id="A0A9D4SSU7"/>
<dbReference type="PANTHER" id="PTHR43775:SF7">
    <property type="entry name" value="FATTY ACID SYNTHASE"/>
    <property type="match status" value="1"/>
</dbReference>
<dbReference type="Pfam" id="PF02801">
    <property type="entry name" value="Ketoacyl-synt_C"/>
    <property type="match status" value="1"/>
</dbReference>
<keyword evidence="12" id="KW-0511">Multifunctional enzyme</keyword>
<evidence type="ECO:0000256" key="5">
    <source>
        <dbReference type="ARBA" id="ARBA00022801"/>
    </source>
</evidence>
<gene>
    <name evidence="15" type="ORF">HPB52_021123</name>
</gene>
<evidence type="ECO:0000256" key="3">
    <source>
        <dbReference type="ARBA" id="ARBA00022450"/>
    </source>
</evidence>
<evidence type="ECO:0000256" key="1">
    <source>
        <dbReference type="ARBA" id="ARBA00012873"/>
    </source>
</evidence>
<dbReference type="SUPFAM" id="SSF52151">
    <property type="entry name" value="FabD/lysophospholipase-like"/>
    <property type="match status" value="1"/>
</dbReference>
<reference evidence="15" key="2">
    <citation type="submission" date="2021-09" db="EMBL/GenBank/DDBJ databases">
        <authorList>
            <person name="Jia N."/>
            <person name="Wang J."/>
            <person name="Shi W."/>
            <person name="Du L."/>
            <person name="Sun Y."/>
            <person name="Zhan W."/>
            <person name="Jiang J."/>
            <person name="Wang Q."/>
            <person name="Zhang B."/>
            <person name="Ji P."/>
            <person name="Sakyi L.B."/>
            <person name="Cui X."/>
            <person name="Yuan T."/>
            <person name="Jiang B."/>
            <person name="Yang W."/>
            <person name="Lam T.T.-Y."/>
            <person name="Chang Q."/>
            <person name="Ding S."/>
            <person name="Wang X."/>
            <person name="Zhu J."/>
            <person name="Ruan X."/>
            <person name="Zhao L."/>
            <person name="Wei J."/>
            <person name="Que T."/>
            <person name="Du C."/>
            <person name="Cheng J."/>
            <person name="Dai P."/>
            <person name="Han X."/>
            <person name="Huang E."/>
            <person name="Gao Y."/>
            <person name="Liu J."/>
            <person name="Shao H."/>
            <person name="Ye R."/>
            <person name="Li L."/>
            <person name="Wei W."/>
            <person name="Wang X."/>
            <person name="Wang C."/>
            <person name="Huo Q."/>
            <person name="Li W."/>
            <person name="Guo W."/>
            <person name="Chen H."/>
            <person name="Chen S."/>
            <person name="Zhou L."/>
            <person name="Zhou L."/>
            <person name="Ni X."/>
            <person name="Tian J."/>
            <person name="Zhou Y."/>
            <person name="Sheng Y."/>
            <person name="Liu T."/>
            <person name="Pan Y."/>
            <person name="Xia L."/>
            <person name="Li J."/>
            <person name="Zhao F."/>
            <person name="Cao W."/>
        </authorList>
    </citation>
    <scope>NUCLEOTIDE SEQUENCE</scope>
    <source>
        <strain evidence="15">Rsan-2018</strain>
        <tissue evidence="15">Larvae</tissue>
    </source>
</reference>
<reference evidence="15" key="1">
    <citation type="journal article" date="2020" name="Cell">
        <title>Large-Scale Comparative Analyses of Tick Genomes Elucidate Their Genetic Diversity and Vector Capacities.</title>
        <authorList>
            <consortium name="Tick Genome and Microbiome Consortium (TIGMIC)"/>
            <person name="Jia N."/>
            <person name="Wang J."/>
            <person name="Shi W."/>
            <person name="Du L."/>
            <person name="Sun Y."/>
            <person name="Zhan W."/>
            <person name="Jiang J.F."/>
            <person name="Wang Q."/>
            <person name="Zhang B."/>
            <person name="Ji P."/>
            <person name="Bell-Sakyi L."/>
            <person name="Cui X.M."/>
            <person name="Yuan T.T."/>
            <person name="Jiang B.G."/>
            <person name="Yang W.F."/>
            <person name="Lam T.T."/>
            <person name="Chang Q.C."/>
            <person name="Ding S.J."/>
            <person name="Wang X.J."/>
            <person name="Zhu J.G."/>
            <person name="Ruan X.D."/>
            <person name="Zhao L."/>
            <person name="Wei J.T."/>
            <person name="Ye R.Z."/>
            <person name="Que T.C."/>
            <person name="Du C.H."/>
            <person name="Zhou Y.H."/>
            <person name="Cheng J.X."/>
            <person name="Dai P.F."/>
            <person name="Guo W.B."/>
            <person name="Han X.H."/>
            <person name="Huang E.J."/>
            <person name="Li L.F."/>
            <person name="Wei W."/>
            <person name="Gao Y.C."/>
            <person name="Liu J.Z."/>
            <person name="Shao H.Z."/>
            <person name="Wang X."/>
            <person name="Wang C.C."/>
            <person name="Yang T.C."/>
            <person name="Huo Q.B."/>
            <person name="Li W."/>
            <person name="Chen H.Y."/>
            <person name="Chen S.E."/>
            <person name="Zhou L.G."/>
            <person name="Ni X.B."/>
            <person name="Tian J.H."/>
            <person name="Sheng Y."/>
            <person name="Liu T."/>
            <person name="Pan Y.S."/>
            <person name="Xia L.Y."/>
            <person name="Li J."/>
            <person name="Zhao F."/>
            <person name="Cao W.C."/>
        </authorList>
    </citation>
    <scope>NUCLEOTIDE SEQUENCE</scope>
    <source>
        <strain evidence="15">Rsan-2018</strain>
    </source>
</reference>
<dbReference type="SUPFAM" id="SSF53901">
    <property type="entry name" value="Thiolase-like"/>
    <property type="match status" value="2"/>
</dbReference>
<dbReference type="InterPro" id="IPR016035">
    <property type="entry name" value="Acyl_Trfase/lysoPLipase"/>
</dbReference>
<evidence type="ECO:0000256" key="2">
    <source>
        <dbReference type="ARBA" id="ARBA00018769"/>
    </source>
</evidence>
<evidence type="ECO:0000313" key="15">
    <source>
        <dbReference type="EMBL" id="KAH7944527.1"/>
    </source>
</evidence>
<comment type="catalytic activity">
    <reaction evidence="13">
        <text>acetyl-CoA + n malonyl-CoA + 2n NADPH + 2n H(+) = a long-chain fatty acid + (n+1) CoA + n CO2 + 2n NADP(+).</text>
        <dbReference type="EC" id="2.3.1.85"/>
    </reaction>
</comment>
<protein>
    <recommendedName>
        <fullName evidence="2">Fatty acid synthase</fullName>
        <ecNumber evidence="1">2.3.1.85</ecNumber>
    </recommendedName>
</protein>
<evidence type="ECO:0000256" key="7">
    <source>
        <dbReference type="ARBA" id="ARBA00022857"/>
    </source>
</evidence>
<dbReference type="Pfam" id="PF00109">
    <property type="entry name" value="ketoacyl-synt"/>
    <property type="match status" value="1"/>
</dbReference>
<evidence type="ECO:0000256" key="9">
    <source>
        <dbReference type="ARBA" id="ARBA00023027"/>
    </source>
</evidence>
<dbReference type="EMBL" id="JABSTV010001253">
    <property type="protein sequence ID" value="KAH7944527.1"/>
    <property type="molecule type" value="Genomic_DNA"/>
</dbReference>
<keyword evidence="7" id="KW-0521">NADP</keyword>
<dbReference type="SMART" id="SM00825">
    <property type="entry name" value="PKS_KS"/>
    <property type="match status" value="1"/>
</dbReference>
<dbReference type="GO" id="GO:0016491">
    <property type="term" value="F:oxidoreductase activity"/>
    <property type="evidence" value="ECO:0007669"/>
    <property type="project" value="UniProtKB-KW"/>
</dbReference>
<name>A0A9D4SSU7_RHISA</name>
<evidence type="ECO:0000256" key="10">
    <source>
        <dbReference type="ARBA" id="ARBA00023098"/>
    </source>
</evidence>
<dbReference type="InterPro" id="IPR014030">
    <property type="entry name" value="Ketoacyl_synth_N"/>
</dbReference>
<dbReference type="GO" id="GO:0004312">
    <property type="term" value="F:fatty acid synthase activity"/>
    <property type="evidence" value="ECO:0007669"/>
    <property type="project" value="UniProtKB-EC"/>
</dbReference>
<accession>A0A9D4SSU7</accession>
<keyword evidence="4" id="KW-0444">Lipid biosynthesis</keyword>
<evidence type="ECO:0000256" key="12">
    <source>
        <dbReference type="ARBA" id="ARBA00023268"/>
    </source>
</evidence>
<dbReference type="InterPro" id="IPR032821">
    <property type="entry name" value="PKS_assoc"/>
</dbReference>
<dbReference type="Proteomes" id="UP000821837">
    <property type="component" value="Unassembled WGS sequence"/>
</dbReference>
<dbReference type="CDD" id="cd00833">
    <property type="entry name" value="PKS"/>
    <property type="match status" value="1"/>
</dbReference>
<dbReference type="PROSITE" id="PS52004">
    <property type="entry name" value="KS3_2"/>
    <property type="match status" value="1"/>
</dbReference>
<evidence type="ECO:0000256" key="11">
    <source>
        <dbReference type="ARBA" id="ARBA00023160"/>
    </source>
</evidence>
<dbReference type="InterPro" id="IPR050091">
    <property type="entry name" value="PKS_NRPS_Biosynth_Enz"/>
</dbReference>
<keyword evidence="9" id="KW-0520">NAD</keyword>
<proteinExistence type="predicted"/>
<keyword evidence="10" id="KW-0443">Lipid metabolism</keyword>
<dbReference type="GO" id="GO:0006633">
    <property type="term" value="P:fatty acid biosynthetic process"/>
    <property type="evidence" value="ECO:0007669"/>
    <property type="project" value="UniProtKB-KW"/>
</dbReference>
<evidence type="ECO:0000256" key="8">
    <source>
        <dbReference type="ARBA" id="ARBA00023002"/>
    </source>
</evidence>
<keyword evidence="16" id="KW-1185">Reference proteome</keyword>
<dbReference type="Gene3D" id="3.30.70.3290">
    <property type="match status" value="1"/>
</dbReference>
<feature type="domain" description="Ketosynthase family 3 (KS3)" evidence="14">
    <location>
        <begin position="1"/>
        <end position="253"/>
    </location>
</feature>
<dbReference type="Gene3D" id="3.40.47.10">
    <property type="match status" value="1"/>
</dbReference>
<dbReference type="PANTHER" id="PTHR43775">
    <property type="entry name" value="FATTY ACID SYNTHASE"/>
    <property type="match status" value="1"/>
</dbReference>
<evidence type="ECO:0000256" key="6">
    <source>
        <dbReference type="ARBA" id="ARBA00022832"/>
    </source>
</evidence>
<organism evidence="15 16">
    <name type="scientific">Rhipicephalus sanguineus</name>
    <name type="common">Brown dog tick</name>
    <name type="synonym">Ixodes sanguineus</name>
    <dbReference type="NCBI Taxonomy" id="34632"/>
    <lineage>
        <taxon>Eukaryota</taxon>
        <taxon>Metazoa</taxon>
        <taxon>Ecdysozoa</taxon>
        <taxon>Arthropoda</taxon>
        <taxon>Chelicerata</taxon>
        <taxon>Arachnida</taxon>
        <taxon>Acari</taxon>
        <taxon>Parasitiformes</taxon>
        <taxon>Ixodida</taxon>
        <taxon>Ixodoidea</taxon>
        <taxon>Ixodidae</taxon>
        <taxon>Rhipicephalinae</taxon>
        <taxon>Rhipicephalus</taxon>
        <taxon>Rhipicephalus</taxon>
    </lineage>
</organism>
<evidence type="ECO:0000313" key="16">
    <source>
        <dbReference type="Proteomes" id="UP000821837"/>
    </source>
</evidence>
<dbReference type="Pfam" id="PF16197">
    <property type="entry name" value="KAsynt_C_assoc"/>
    <property type="match status" value="1"/>
</dbReference>
<keyword evidence="11" id="KW-0275">Fatty acid biosynthesis</keyword>
<dbReference type="InterPro" id="IPR020841">
    <property type="entry name" value="PKS_Beta-ketoAc_synthase_dom"/>
</dbReference>
<keyword evidence="6" id="KW-0276">Fatty acid metabolism</keyword>